<dbReference type="EMBL" id="FNOK01000005">
    <property type="protein sequence ID" value="SDW74296.1"/>
    <property type="molecule type" value="Genomic_DNA"/>
</dbReference>
<evidence type="ECO:0008006" key="3">
    <source>
        <dbReference type="Google" id="ProtNLM"/>
    </source>
</evidence>
<sequence>MRTVPPTVPPKVEYELTSMAPELHETLVGLVGRAERHRPGIIRARADYDARP</sequence>
<keyword evidence="2" id="KW-1185">Reference proteome</keyword>
<accession>A0A1H2W1C2</accession>
<protein>
    <recommendedName>
        <fullName evidence="3">Transcriptional regulator, HxlR family</fullName>
    </recommendedName>
</protein>
<dbReference type="InterPro" id="IPR036390">
    <property type="entry name" value="WH_DNA-bd_sf"/>
</dbReference>
<reference evidence="2" key="1">
    <citation type="submission" date="2016-10" db="EMBL/GenBank/DDBJ databases">
        <authorList>
            <person name="Varghese N."/>
            <person name="Submissions S."/>
        </authorList>
    </citation>
    <scope>NUCLEOTIDE SEQUENCE [LARGE SCALE GENOMIC DNA]</scope>
    <source>
        <strain evidence="2">CGMCC 4.3530</strain>
    </source>
</reference>
<dbReference type="AlphaFoldDB" id="A0A1H2W1C2"/>
<proteinExistence type="predicted"/>
<evidence type="ECO:0000313" key="2">
    <source>
        <dbReference type="Proteomes" id="UP000199529"/>
    </source>
</evidence>
<organism evidence="1 2">
    <name type="scientific">Saccharopolyspora shandongensis</name>
    <dbReference type="NCBI Taxonomy" id="418495"/>
    <lineage>
        <taxon>Bacteria</taxon>
        <taxon>Bacillati</taxon>
        <taxon>Actinomycetota</taxon>
        <taxon>Actinomycetes</taxon>
        <taxon>Pseudonocardiales</taxon>
        <taxon>Pseudonocardiaceae</taxon>
        <taxon>Saccharopolyspora</taxon>
    </lineage>
</organism>
<dbReference type="InterPro" id="IPR036388">
    <property type="entry name" value="WH-like_DNA-bd_sf"/>
</dbReference>
<dbReference type="Proteomes" id="UP000199529">
    <property type="component" value="Unassembled WGS sequence"/>
</dbReference>
<dbReference type="Gene3D" id="1.10.10.10">
    <property type="entry name" value="Winged helix-like DNA-binding domain superfamily/Winged helix DNA-binding domain"/>
    <property type="match status" value="1"/>
</dbReference>
<dbReference type="STRING" id="418495.SAMN05216215_100520"/>
<name>A0A1H2W1C2_9PSEU</name>
<evidence type="ECO:0000313" key="1">
    <source>
        <dbReference type="EMBL" id="SDW74296.1"/>
    </source>
</evidence>
<dbReference type="SUPFAM" id="SSF46785">
    <property type="entry name" value="Winged helix' DNA-binding domain"/>
    <property type="match status" value="1"/>
</dbReference>
<gene>
    <name evidence="1" type="ORF">SAMN05216215_100520</name>
</gene>